<dbReference type="PATRIC" id="fig|1140003.3.peg.465"/>
<dbReference type="STRING" id="1140003.OMY_00470"/>
<name>S0P1K7_9ENTE</name>
<dbReference type="InterPro" id="IPR046487">
    <property type="entry name" value="DUF6580"/>
</dbReference>
<evidence type="ECO:0008006" key="4">
    <source>
        <dbReference type="Google" id="ProtNLM"/>
    </source>
</evidence>
<gene>
    <name evidence="2" type="ORF">I573_00465</name>
</gene>
<keyword evidence="1" id="KW-0472">Membrane</keyword>
<dbReference type="Pfam" id="PF20221">
    <property type="entry name" value="DUF6580"/>
    <property type="match status" value="1"/>
</dbReference>
<feature type="transmembrane region" description="Helical" evidence="1">
    <location>
        <begin position="66"/>
        <end position="87"/>
    </location>
</feature>
<evidence type="ECO:0000313" key="3">
    <source>
        <dbReference type="Proteomes" id="UP000015961"/>
    </source>
</evidence>
<dbReference type="eggNOG" id="COG4720">
    <property type="taxonomic scope" value="Bacteria"/>
</dbReference>
<dbReference type="Gene3D" id="1.10.1760.20">
    <property type="match status" value="1"/>
</dbReference>
<accession>S0P1K7</accession>
<reference evidence="2 3" key="1">
    <citation type="submission" date="2013-03" db="EMBL/GenBank/DDBJ databases">
        <title>The Genome Sequence of Enterococcus sulfureus ATCC_49903 (PacBio/Illumina hybrid assembly).</title>
        <authorList>
            <consortium name="The Broad Institute Genomics Platform"/>
            <consortium name="The Broad Institute Genome Sequencing Center for Infectious Disease"/>
            <person name="Earl A."/>
            <person name="Russ C."/>
            <person name="Gilmore M."/>
            <person name="Surin D."/>
            <person name="Walker B."/>
            <person name="Young S."/>
            <person name="Zeng Q."/>
            <person name="Gargeya S."/>
            <person name="Fitzgerald M."/>
            <person name="Haas B."/>
            <person name="Abouelleil A."/>
            <person name="Allen A.W."/>
            <person name="Alvarado L."/>
            <person name="Arachchi H.M."/>
            <person name="Berlin A.M."/>
            <person name="Chapman S.B."/>
            <person name="Gainer-Dewar J."/>
            <person name="Goldberg J."/>
            <person name="Griggs A."/>
            <person name="Gujja S."/>
            <person name="Hansen M."/>
            <person name="Howarth C."/>
            <person name="Imamovic A."/>
            <person name="Ireland A."/>
            <person name="Larimer J."/>
            <person name="McCowan C."/>
            <person name="Murphy C."/>
            <person name="Pearson M."/>
            <person name="Poon T.W."/>
            <person name="Priest M."/>
            <person name="Roberts A."/>
            <person name="Saif S."/>
            <person name="Shea T."/>
            <person name="Sisk P."/>
            <person name="Sykes S."/>
            <person name="Wortman J."/>
            <person name="Nusbaum C."/>
            <person name="Birren B."/>
        </authorList>
    </citation>
    <scope>NUCLEOTIDE SEQUENCE [LARGE SCALE GENOMIC DNA]</scope>
    <source>
        <strain evidence="2 3">ATCC 49903</strain>
    </source>
</reference>
<dbReference type="EMBL" id="ASWO01000001">
    <property type="protein sequence ID" value="EOT87409.1"/>
    <property type="molecule type" value="Genomic_DNA"/>
</dbReference>
<evidence type="ECO:0000256" key="1">
    <source>
        <dbReference type="SAM" id="Phobius"/>
    </source>
</evidence>
<dbReference type="AlphaFoldDB" id="S0P1K7"/>
<keyword evidence="1" id="KW-0812">Transmembrane</keyword>
<dbReference type="RefSeq" id="WP_016184961.1">
    <property type="nucleotide sequence ID" value="NZ_ASWO01000001.1"/>
</dbReference>
<keyword evidence="1" id="KW-1133">Transmembrane helix</keyword>
<evidence type="ECO:0000313" key="2">
    <source>
        <dbReference type="EMBL" id="EOT87409.1"/>
    </source>
</evidence>
<protein>
    <recommendedName>
        <fullName evidence="4">ECF transporter S component</fullName>
    </recommendedName>
</protein>
<proteinExistence type="predicted"/>
<keyword evidence="3" id="KW-1185">Reference proteome</keyword>
<organism evidence="2 3">
    <name type="scientific">Enterococcus sulfureus ATCC 49903</name>
    <dbReference type="NCBI Taxonomy" id="1140003"/>
    <lineage>
        <taxon>Bacteria</taxon>
        <taxon>Bacillati</taxon>
        <taxon>Bacillota</taxon>
        <taxon>Bacilli</taxon>
        <taxon>Lactobacillales</taxon>
        <taxon>Enterococcaceae</taxon>
        <taxon>Enterococcus</taxon>
    </lineage>
</organism>
<sequence>MFKTKELTTIALLTALCVVGRLLTSPIPNVQPVTAIILFVAIYTSIPAAMIISTLSMLITNLYLGTGIWTIAQILTYILLILIVGAIRQMIPLQKYLVIQLFLCVGVSMGYGFLVTLMLAPFWGVTAFWPYYLMGISFDMMHSIGTVLFFIVLRYPLIKIFTRYQFIHKSRDD</sequence>
<feature type="transmembrane region" description="Helical" evidence="1">
    <location>
        <begin position="36"/>
        <end position="60"/>
    </location>
</feature>
<feature type="transmembrane region" description="Helical" evidence="1">
    <location>
        <begin position="99"/>
        <end position="123"/>
    </location>
</feature>
<dbReference type="Proteomes" id="UP000015961">
    <property type="component" value="Unassembled WGS sequence"/>
</dbReference>
<feature type="transmembrane region" description="Helical" evidence="1">
    <location>
        <begin position="129"/>
        <end position="153"/>
    </location>
</feature>
<dbReference type="OrthoDB" id="5198189at2"/>
<comment type="caution">
    <text evidence="2">The sequence shown here is derived from an EMBL/GenBank/DDBJ whole genome shotgun (WGS) entry which is preliminary data.</text>
</comment>